<dbReference type="EMBL" id="JBBMFK010000003">
    <property type="protein sequence ID" value="MEQ2442470.1"/>
    <property type="molecule type" value="Genomic_DNA"/>
</dbReference>
<name>A0ABV1E6U9_9FIRM</name>
<sequence>MPTCRSASGSSAEDLFIELFSGTFGGEKAGYLYSQSPFTPPARR</sequence>
<dbReference type="Proteomes" id="UP001464378">
    <property type="component" value="Unassembled WGS sequence"/>
</dbReference>
<protein>
    <submittedName>
        <fullName evidence="1">Uncharacterized protein</fullName>
    </submittedName>
</protein>
<organism evidence="1 2">
    <name type="scientific">Pseudoflavonifractor intestinihominis</name>
    <dbReference type="NCBI Taxonomy" id="3133171"/>
    <lineage>
        <taxon>Bacteria</taxon>
        <taxon>Bacillati</taxon>
        <taxon>Bacillota</taxon>
        <taxon>Clostridia</taxon>
        <taxon>Eubacteriales</taxon>
        <taxon>Oscillospiraceae</taxon>
        <taxon>Pseudoflavonifractor</taxon>
    </lineage>
</organism>
<proteinExistence type="predicted"/>
<dbReference type="RefSeq" id="WP_349230984.1">
    <property type="nucleotide sequence ID" value="NZ_JBBMFK010000003.1"/>
</dbReference>
<gene>
    <name evidence="1" type="ORF">WMO64_03195</name>
</gene>
<evidence type="ECO:0000313" key="2">
    <source>
        <dbReference type="Proteomes" id="UP001464378"/>
    </source>
</evidence>
<reference evidence="1 2" key="1">
    <citation type="submission" date="2024-03" db="EMBL/GenBank/DDBJ databases">
        <title>Human intestinal bacterial collection.</title>
        <authorList>
            <person name="Pauvert C."/>
            <person name="Hitch T.C.A."/>
            <person name="Clavel T."/>
        </authorList>
    </citation>
    <scope>NUCLEOTIDE SEQUENCE [LARGE SCALE GENOMIC DNA]</scope>
    <source>
        <strain evidence="1 2">CLA-AP-H29</strain>
    </source>
</reference>
<keyword evidence="2" id="KW-1185">Reference proteome</keyword>
<comment type="caution">
    <text evidence="1">The sequence shown here is derived from an EMBL/GenBank/DDBJ whole genome shotgun (WGS) entry which is preliminary data.</text>
</comment>
<accession>A0ABV1E6U9</accession>
<evidence type="ECO:0000313" key="1">
    <source>
        <dbReference type="EMBL" id="MEQ2442470.1"/>
    </source>
</evidence>